<accession>A0A7U7PWX7</accession>
<dbReference type="Proteomes" id="UP000236509">
    <property type="component" value="Unassembled WGS sequence"/>
</dbReference>
<evidence type="ECO:0000313" key="1">
    <source>
        <dbReference type="EMBL" id="CRI15024.1"/>
    </source>
</evidence>
<dbReference type="EMBL" id="CVOU01000006">
    <property type="protein sequence ID" value="CRI15024.1"/>
    <property type="molecule type" value="Genomic_DNA"/>
</dbReference>
<organism evidence="1 2">
    <name type="scientific">Staphylococcus argenteus</name>
    <dbReference type="NCBI Taxonomy" id="985002"/>
    <lineage>
        <taxon>Bacteria</taxon>
        <taxon>Bacillati</taxon>
        <taxon>Bacillota</taxon>
        <taxon>Bacilli</taxon>
        <taxon>Bacillales</taxon>
        <taxon>Staphylococcaceae</taxon>
        <taxon>Staphylococcus</taxon>
    </lineage>
</organism>
<reference evidence="1 2" key="1">
    <citation type="submission" date="2015-04" db="EMBL/GenBank/DDBJ databases">
        <authorList>
            <person name="Cao L."/>
            <person name="Gao C.H."/>
        </authorList>
    </citation>
    <scope>NUCLEOTIDE SEQUENCE [LARGE SCALE GENOMIC DNA]</scope>
    <source>
        <strain evidence="1 2">SH3</strain>
    </source>
</reference>
<protein>
    <submittedName>
        <fullName evidence="1">Uncharacterized protein</fullName>
    </submittedName>
</protein>
<name>A0A7U7PWX7_9STAP</name>
<sequence length="56" mass="6446">MRKAQANRKRNNLWLLGAIMHAQGAGEPKEKQPLVVRGFYACAKRRRTERETTFGC</sequence>
<proteinExistence type="predicted"/>
<dbReference type="AlphaFoldDB" id="A0A7U7PWX7"/>
<comment type="caution">
    <text evidence="1">The sequence shown here is derived from an EMBL/GenBank/DDBJ whole genome shotgun (WGS) entry which is preliminary data.</text>
</comment>
<evidence type="ECO:0000313" key="2">
    <source>
        <dbReference type="Proteomes" id="UP000236509"/>
    </source>
</evidence>
<gene>
    <name evidence="1" type="ORF">BN1326_140182</name>
</gene>
<keyword evidence="2" id="KW-1185">Reference proteome</keyword>